<dbReference type="WBParaSite" id="SBAD_0001160701-mRNA-1">
    <property type="protein sequence ID" value="SBAD_0001160701-mRNA-1"/>
    <property type="gene ID" value="SBAD_0001160701"/>
</dbReference>
<dbReference type="Pfam" id="PF01247">
    <property type="entry name" value="Ribosomal_L35Ae"/>
    <property type="match status" value="1"/>
</dbReference>
<gene>
    <name evidence="6" type="ORF">SBAD_LOCUS11224</name>
</gene>
<evidence type="ECO:0000256" key="2">
    <source>
        <dbReference type="ARBA" id="ARBA00022980"/>
    </source>
</evidence>
<dbReference type="PANTHER" id="PTHR10902">
    <property type="entry name" value="60S RIBOSOMAL PROTEIN L35A"/>
    <property type="match status" value="1"/>
</dbReference>
<evidence type="ECO:0000256" key="4">
    <source>
        <dbReference type="ARBA" id="ARBA00035228"/>
    </source>
</evidence>
<dbReference type="GO" id="GO:1990904">
    <property type="term" value="C:ribonucleoprotein complex"/>
    <property type="evidence" value="ECO:0007669"/>
    <property type="project" value="UniProtKB-KW"/>
</dbReference>
<dbReference type="InterPro" id="IPR009000">
    <property type="entry name" value="Transl_B-barrel_sf"/>
</dbReference>
<dbReference type="Gene3D" id="2.40.10.190">
    <property type="entry name" value="translation elongation factor selb, chain A, domain 4"/>
    <property type="match status" value="1"/>
</dbReference>
<proteinExistence type="inferred from homology"/>
<protein>
    <recommendedName>
        <fullName evidence="4">Large ribosomal subunit protein eL33</fullName>
    </recommendedName>
    <alternativeName>
        <fullName evidence="5">60S ribosomal protein L35a</fullName>
    </alternativeName>
</protein>
<name>A0A183J5S6_9BILA</name>
<reference evidence="8" key="1">
    <citation type="submission" date="2016-06" db="UniProtKB">
        <authorList>
            <consortium name="WormBaseParasite"/>
        </authorList>
    </citation>
    <scope>IDENTIFICATION</scope>
</reference>
<dbReference type="InterPro" id="IPR001780">
    <property type="entry name" value="Ribosomal_eL33"/>
</dbReference>
<organism evidence="8">
    <name type="scientific">Soboliphyme baturini</name>
    <dbReference type="NCBI Taxonomy" id="241478"/>
    <lineage>
        <taxon>Eukaryota</taxon>
        <taxon>Metazoa</taxon>
        <taxon>Ecdysozoa</taxon>
        <taxon>Nematoda</taxon>
        <taxon>Enoplea</taxon>
        <taxon>Dorylaimia</taxon>
        <taxon>Dioctophymatida</taxon>
        <taxon>Dioctophymatoidea</taxon>
        <taxon>Soboliphymatidae</taxon>
        <taxon>Soboliphyme</taxon>
    </lineage>
</organism>
<dbReference type="FunFam" id="2.40.10.190:FF:000001">
    <property type="entry name" value="60S ribosomal protein L35a"/>
    <property type="match status" value="1"/>
</dbReference>
<dbReference type="AlphaFoldDB" id="A0A183J5S6"/>
<sequence>RPSWYDFRWRQLYAKAVFAGFRRGRRNQQENTALLKIDGVYSKKETTFYLGKRCVYIYKVPGKKIWSKRRAIWGKVMRPHGSSGVVRARFRSNLPPKAMGSRIRIMLYPSTI</sequence>
<comment type="similarity">
    <text evidence="1">Belongs to the eukaryotic ribosomal protein eL33 family.</text>
</comment>
<keyword evidence="7" id="KW-1185">Reference proteome</keyword>
<dbReference type="OrthoDB" id="1166329at2759"/>
<dbReference type="Proteomes" id="UP000270296">
    <property type="component" value="Unassembled WGS sequence"/>
</dbReference>
<dbReference type="HAMAP" id="MF_00573">
    <property type="entry name" value="Ribosomal_eL33"/>
    <property type="match status" value="1"/>
</dbReference>
<keyword evidence="3" id="KW-0687">Ribonucleoprotein</keyword>
<evidence type="ECO:0000313" key="7">
    <source>
        <dbReference type="Proteomes" id="UP000270296"/>
    </source>
</evidence>
<dbReference type="GO" id="GO:0006412">
    <property type="term" value="P:translation"/>
    <property type="evidence" value="ECO:0007669"/>
    <property type="project" value="InterPro"/>
</dbReference>
<dbReference type="EMBL" id="UZAM01015275">
    <property type="protein sequence ID" value="VDP38098.1"/>
    <property type="molecule type" value="Genomic_DNA"/>
</dbReference>
<dbReference type="GO" id="GO:0005840">
    <property type="term" value="C:ribosome"/>
    <property type="evidence" value="ECO:0007669"/>
    <property type="project" value="UniProtKB-KW"/>
</dbReference>
<evidence type="ECO:0000313" key="8">
    <source>
        <dbReference type="WBParaSite" id="SBAD_0001160701-mRNA-1"/>
    </source>
</evidence>
<evidence type="ECO:0000256" key="5">
    <source>
        <dbReference type="ARBA" id="ARBA00035530"/>
    </source>
</evidence>
<evidence type="ECO:0000256" key="3">
    <source>
        <dbReference type="ARBA" id="ARBA00023274"/>
    </source>
</evidence>
<dbReference type="InterPro" id="IPR038661">
    <property type="entry name" value="Ribosomal_eL33_sf"/>
</dbReference>
<evidence type="ECO:0000256" key="1">
    <source>
        <dbReference type="ARBA" id="ARBA00009269"/>
    </source>
</evidence>
<reference evidence="6 7" key="2">
    <citation type="submission" date="2018-11" db="EMBL/GenBank/DDBJ databases">
        <authorList>
            <consortium name="Pathogen Informatics"/>
        </authorList>
    </citation>
    <scope>NUCLEOTIDE SEQUENCE [LARGE SCALE GENOMIC DNA]</scope>
</reference>
<dbReference type="SUPFAM" id="SSF50447">
    <property type="entry name" value="Translation proteins"/>
    <property type="match status" value="1"/>
</dbReference>
<dbReference type="InterPro" id="IPR018266">
    <property type="entry name" value="Ribosomal_eL33_CS"/>
</dbReference>
<evidence type="ECO:0000313" key="6">
    <source>
        <dbReference type="EMBL" id="VDP38098.1"/>
    </source>
</evidence>
<keyword evidence="2" id="KW-0689">Ribosomal protein</keyword>
<accession>A0A183J5S6</accession>
<dbReference type="GO" id="GO:0003735">
    <property type="term" value="F:structural constituent of ribosome"/>
    <property type="evidence" value="ECO:0007669"/>
    <property type="project" value="InterPro"/>
</dbReference>
<dbReference type="PROSITE" id="PS01105">
    <property type="entry name" value="RIBOSOMAL_L35AE"/>
    <property type="match status" value="1"/>
</dbReference>